<dbReference type="EMBL" id="WFLM01000002">
    <property type="protein sequence ID" value="KAB8039915.1"/>
    <property type="molecule type" value="Genomic_DNA"/>
</dbReference>
<name>A0A6N6VU98_9BACT</name>
<dbReference type="Proteomes" id="UP000437748">
    <property type="component" value="Unassembled WGS sequence"/>
</dbReference>
<sequence length="344" mass="41288">MRFLEDLNEKYVLNKYLCSKIYNFNQEDYVNKFKDRLDNNFSSGLCLGFTYLFAKFLSNSFLKNNNISEFISYLETPDFIHFLEVVMSIQKKYINAKKLKNYPERKQEIELKRNLRKLIFVQSNKKEFKSKFEEIVQNYINNSEETKETSAIEVEFINKLKNSPKNNIRDKYEIDTNLISFSKQIQDLNKNKLNDFQQINKENILNYLPINADEEKIERLSLYLSMDLNFLKNNFYHIHFNKIYPIFEKIEFHPDLLSESNILNNNNIIFRTIALPTKYGGHSICYALTKKGIYLFDSNYGLYSFPIHKIKNFSEFLSYFILNKYKFNQNEYIISNSFILNKYN</sequence>
<evidence type="ECO:0000313" key="2">
    <source>
        <dbReference type="Proteomes" id="UP000437748"/>
    </source>
</evidence>
<proteinExistence type="predicted"/>
<dbReference type="RefSeq" id="WP_153419532.1">
    <property type="nucleotide sequence ID" value="NZ_WFLM01000002.1"/>
</dbReference>
<dbReference type="Gene3D" id="3.90.70.20">
    <property type="match status" value="1"/>
</dbReference>
<accession>A0A6N6VU98</accession>
<gene>
    <name evidence="1" type="ORF">GCL60_06540</name>
</gene>
<reference evidence="1 2" key="1">
    <citation type="submission" date="2019-10" db="EMBL/GenBank/DDBJ databases">
        <title>New species of Slilvanegrellaceae.</title>
        <authorList>
            <person name="Pitt A."/>
            <person name="Hahn M.W."/>
        </authorList>
    </citation>
    <scope>NUCLEOTIDE SEQUENCE [LARGE SCALE GENOMIC DNA]</scope>
    <source>
        <strain evidence="1 2">SP-Ram-0.45-NSY-1</strain>
    </source>
</reference>
<protein>
    <submittedName>
        <fullName evidence="1">Uncharacterized protein</fullName>
    </submittedName>
</protein>
<organism evidence="1 2">
    <name type="scientific">Silvanigrella paludirubra</name>
    <dbReference type="NCBI Taxonomy" id="2499159"/>
    <lineage>
        <taxon>Bacteria</taxon>
        <taxon>Pseudomonadati</taxon>
        <taxon>Bdellovibrionota</taxon>
        <taxon>Oligoflexia</taxon>
        <taxon>Silvanigrellales</taxon>
        <taxon>Silvanigrellaceae</taxon>
        <taxon>Silvanigrella</taxon>
    </lineage>
</organism>
<dbReference type="AlphaFoldDB" id="A0A6N6VU98"/>
<evidence type="ECO:0000313" key="1">
    <source>
        <dbReference type="EMBL" id="KAB8039915.1"/>
    </source>
</evidence>
<keyword evidence="2" id="KW-1185">Reference proteome</keyword>
<comment type="caution">
    <text evidence="1">The sequence shown here is derived from an EMBL/GenBank/DDBJ whole genome shotgun (WGS) entry which is preliminary data.</text>
</comment>